<evidence type="ECO:0000313" key="1">
    <source>
        <dbReference type="EMBL" id="TFK77123.1"/>
    </source>
</evidence>
<name>A0ACD3BG79_9AGAR</name>
<accession>A0ACD3BG79</accession>
<reference evidence="1 2" key="1">
    <citation type="journal article" date="2019" name="Nat. Ecol. Evol.">
        <title>Megaphylogeny resolves global patterns of mushroom evolution.</title>
        <authorList>
            <person name="Varga T."/>
            <person name="Krizsan K."/>
            <person name="Foldi C."/>
            <person name="Dima B."/>
            <person name="Sanchez-Garcia M."/>
            <person name="Sanchez-Ramirez S."/>
            <person name="Szollosi G.J."/>
            <person name="Szarkandi J.G."/>
            <person name="Papp V."/>
            <person name="Albert L."/>
            <person name="Andreopoulos W."/>
            <person name="Angelini C."/>
            <person name="Antonin V."/>
            <person name="Barry K.W."/>
            <person name="Bougher N.L."/>
            <person name="Buchanan P."/>
            <person name="Buyck B."/>
            <person name="Bense V."/>
            <person name="Catcheside P."/>
            <person name="Chovatia M."/>
            <person name="Cooper J."/>
            <person name="Damon W."/>
            <person name="Desjardin D."/>
            <person name="Finy P."/>
            <person name="Geml J."/>
            <person name="Haridas S."/>
            <person name="Hughes K."/>
            <person name="Justo A."/>
            <person name="Karasinski D."/>
            <person name="Kautmanova I."/>
            <person name="Kiss B."/>
            <person name="Kocsube S."/>
            <person name="Kotiranta H."/>
            <person name="LaButti K.M."/>
            <person name="Lechner B.E."/>
            <person name="Liimatainen K."/>
            <person name="Lipzen A."/>
            <person name="Lukacs Z."/>
            <person name="Mihaltcheva S."/>
            <person name="Morgado L.N."/>
            <person name="Niskanen T."/>
            <person name="Noordeloos M.E."/>
            <person name="Ohm R.A."/>
            <person name="Ortiz-Santana B."/>
            <person name="Ovrebo C."/>
            <person name="Racz N."/>
            <person name="Riley R."/>
            <person name="Savchenko A."/>
            <person name="Shiryaev A."/>
            <person name="Soop K."/>
            <person name="Spirin V."/>
            <person name="Szebenyi C."/>
            <person name="Tomsovsky M."/>
            <person name="Tulloss R.E."/>
            <person name="Uehling J."/>
            <person name="Grigoriev I.V."/>
            <person name="Vagvolgyi C."/>
            <person name="Papp T."/>
            <person name="Martin F.M."/>
            <person name="Miettinen O."/>
            <person name="Hibbett D.S."/>
            <person name="Nagy L.G."/>
        </authorList>
    </citation>
    <scope>NUCLEOTIDE SEQUENCE [LARGE SCALE GENOMIC DNA]</scope>
    <source>
        <strain evidence="1 2">NL-1719</strain>
    </source>
</reference>
<sequence length="675" mass="76328">MPSNVLEDYDSSSSDDSVRTARGYPLTTVPLLASDSLRTEFLFPPPPPPSNDSDGSSSASTTPVPSRSPSPHARTHFSIFRQASSSCTSETDSESPSPRPRSRNRSPWWQEDQRRWWSLSRRRRRRGHTFARTTKRWLRQLVRHPLFPRQPVTIVLTLILFSTFAILLTLLLIYILNPDKEPLPWRAYCSVPNTYYRVDQLPGLSSAPNTFLFPEAAQPQRPAFPPANFDSLSPAGVYIGIFSIDSAIERRMLVRTTWANHPRSRNGAGEGDQGRGTSKSIVRFIMGQPRSDWATRIKMEMEMYNDIVILPTPENMNGGKTHTFFTWAASNAWVPPAYDDPTPLPSITYSNQTSPPPRVAPHDPQLARTDSSRANPKSWVRPDFVVKVDDDAFVMIAELEGRLRAELYAESSTNGHLALRSDNVTNNQERSLISRESNDPMIYWGYLVTNRLHQFMAGELYALSWNLVDWVSRDPVVRTMIRGAEDKQTSKWMRIHPRASEIRWAGERCWMYDHPRSGTVYSHGFLFPSEANRIKRAVGPQLDRHVPPVGHEELQGAVGVNIPTPSSWAQSSVSTFGVRYAPPVAELSAPYSVEAMVEGSDMSSLGEGNSMTPQYAWEHREGQVKRYEGKRLGGTVVVHFIKKHMWFLETAIALLESNDFSEWELFQKGENVKAA</sequence>
<dbReference type="Proteomes" id="UP000308600">
    <property type="component" value="Unassembled WGS sequence"/>
</dbReference>
<organism evidence="1 2">
    <name type="scientific">Pluteus cervinus</name>
    <dbReference type="NCBI Taxonomy" id="181527"/>
    <lineage>
        <taxon>Eukaryota</taxon>
        <taxon>Fungi</taxon>
        <taxon>Dikarya</taxon>
        <taxon>Basidiomycota</taxon>
        <taxon>Agaricomycotina</taxon>
        <taxon>Agaricomycetes</taxon>
        <taxon>Agaricomycetidae</taxon>
        <taxon>Agaricales</taxon>
        <taxon>Pluteineae</taxon>
        <taxon>Pluteaceae</taxon>
        <taxon>Pluteus</taxon>
    </lineage>
</organism>
<keyword evidence="2" id="KW-1185">Reference proteome</keyword>
<proteinExistence type="predicted"/>
<gene>
    <name evidence="1" type="ORF">BDN72DRAFT_884707</name>
</gene>
<protein>
    <submittedName>
        <fullName evidence="1">Uncharacterized protein</fullName>
    </submittedName>
</protein>
<dbReference type="EMBL" id="ML208259">
    <property type="protein sequence ID" value="TFK77123.1"/>
    <property type="molecule type" value="Genomic_DNA"/>
</dbReference>
<evidence type="ECO:0000313" key="2">
    <source>
        <dbReference type="Proteomes" id="UP000308600"/>
    </source>
</evidence>